<organism evidence="3 4">
    <name type="scientific">Exocentrus adspersus</name>
    <dbReference type="NCBI Taxonomy" id="1586481"/>
    <lineage>
        <taxon>Eukaryota</taxon>
        <taxon>Metazoa</taxon>
        <taxon>Ecdysozoa</taxon>
        <taxon>Arthropoda</taxon>
        <taxon>Hexapoda</taxon>
        <taxon>Insecta</taxon>
        <taxon>Pterygota</taxon>
        <taxon>Neoptera</taxon>
        <taxon>Endopterygota</taxon>
        <taxon>Coleoptera</taxon>
        <taxon>Polyphaga</taxon>
        <taxon>Cucujiformia</taxon>
        <taxon>Chrysomeloidea</taxon>
        <taxon>Cerambycidae</taxon>
        <taxon>Lamiinae</taxon>
        <taxon>Acanthocinini</taxon>
        <taxon>Exocentrus</taxon>
    </lineage>
</organism>
<dbReference type="PROSITE" id="PS51059">
    <property type="entry name" value="PARP_CATALYTIC"/>
    <property type="match status" value="1"/>
</dbReference>
<reference evidence="3 4" key="1">
    <citation type="journal article" date="2023" name="Insect Mol. Biol.">
        <title>Genome sequencing provides insights into the evolution of gene families encoding plant cell wall-degrading enzymes in longhorned beetles.</title>
        <authorList>
            <person name="Shin N.R."/>
            <person name="Okamura Y."/>
            <person name="Kirsch R."/>
            <person name="Pauchet Y."/>
        </authorList>
    </citation>
    <scope>NUCLEOTIDE SEQUENCE [LARGE SCALE GENOMIC DNA]</scope>
    <source>
        <strain evidence="3">EAD_L_NR</strain>
    </source>
</reference>
<evidence type="ECO:0000256" key="1">
    <source>
        <dbReference type="RuleBase" id="RU362114"/>
    </source>
</evidence>
<comment type="caution">
    <text evidence="3">The sequence shown here is derived from an EMBL/GenBank/DDBJ whole genome shotgun (WGS) entry which is preliminary data.</text>
</comment>
<keyword evidence="1" id="KW-0808">Transferase</keyword>
<keyword evidence="1" id="KW-0328">Glycosyltransferase</keyword>
<sequence>MDHDMLLEDIYKGIPMDWHPMDQHNERFKVIPLDPLSLEYHDIEFKILGNYYSCITGIYKVQNPFLYAKFALKSYDYDKRGPFDVLSLFHDTPRENVASIVGFNFDWRYGGRYKYGPGVYFSVSPYLANKHSNRSSSLYRSMFIADVLVQNIQEVHHRIFLPDFGYDTVLAHNNCTYVKYFDGEFYPRYFVDYISLW</sequence>
<accession>A0AAV8VUK7</accession>
<dbReference type="PANTHER" id="PTHR45740">
    <property type="entry name" value="POLY [ADP-RIBOSE] POLYMERASE"/>
    <property type="match status" value="1"/>
</dbReference>
<dbReference type="GO" id="GO:0005634">
    <property type="term" value="C:nucleus"/>
    <property type="evidence" value="ECO:0007669"/>
    <property type="project" value="TreeGrafter"/>
</dbReference>
<evidence type="ECO:0000313" key="4">
    <source>
        <dbReference type="Proteomes" id="UP001159042"/>
    </source>
</evidence>
<keyword evidence="1" id="KW-0520">NAD</keyword>
<keyword evidence="4" id="KW-1185">Reference proteome</keyword>
<dbReference type="InterPro" id="IPR012317">
    <property type="entry name" value="Poly(ADP-ribose)pol_cat_dom"/>
</dbReference>
<dbReference type="Pfam" id="PF00644">
    <property type="entry name" value="PARP"/>
    <property type="match status" value="1"/>
</dbReference>
<dbReference type="PANTHER" id="PTHR45740:SF2">
    <property type="entry name" value="POLY [ADP-RIBOSE] POLYMERASE"/>
    <property type="match status" value="1"/>
</dbReference>
<feature type="domain" description="PARP catalytic" evidence="2">
    <location>
        <begin position="14"/>
        <end position="197"/>
    </location>
</feature>
<gene>
    <name evidence="3" type="ORF">NQ315_011499</name>
</gene>
<dbReference type="Gene3D" id="3.90.228.10">
    <property type="match status" value="1"/>
</dbReference>
<dbReference type="EC" id="2.4.2.-" evidence="1"/>
<evidence type="ECO:0000313" key="3">
    <source>
        <dbReference type="EMBL" id="KAJ8918043.1"/>
    </source>
</evidence>
<dbReference type="GO" id="GO:0003950">
    <property type="term" value="F:NAD+ poly-ADP-ribosyltransferase activity"/>
    <property type="evidence" value="ECO:0007669"/>
    <property type="project" value="UniProtKB-UniRule"/>
</dbReference>
<dbReference type="SUPFAM" id="SSF56399">
    <property type="entry name" value="ADP-ribosylation"/>
    <property type="match status" value="1"/>
</dbReference>
<name>A0AAV8VUK7_9CUCU</name>
<dbReference type="AlphaFoldDB" id="A0AAV8VUK7"/>
<dbReference type="Proteomes" id="UP001159042">
    <property type="component" value="Unassembled WGS sequence"/>
</dbReference>
<proteinExistence type="predicted"/>
<dbReference type="GO" id="GO:1990404">
    <property type="term" value="F:NAD+-protein mono-ADP-ribosyltransferase activity"/>
    <property type="evidence" value="ECO:0007669"/>
    <property type="project" value="TreeGrafter"/>
</dbReference>
<dbReference type="EMBL" id="JANEYG010000028">
    <property type="protein sequence ID" value="KAJ8918043.1"/>
    <property type="molecule type" value="Genomic_DNA"/>
</dbReference>
<protein>
    <recommendedName>
        <fullName evidence="1">Poly [ADP-ribose] polymerase</fullName>
        <shortName evidence="1">PARP</shortName>
        <ecNumber evidence="1">2.4.2.-</ecNumber>
    </recommendedName>
</protein>
<evidence type="ECO:0000259" key="2">
    <source>
        <dbReference type="PROSITE" id="PS51059"/>
    </source>
</evidence>
<dbReference type="InterPro" id="IPR051712">
    <property type="entry name" value="ARTD-AVP"/>
</dbReference>